<dbReference type="OrthoDB" id="3251181at2759"/>
<dbReference type="EMBL" id="KZ084108">
    <property type="protein sequence ID" value="OSD01999.1"/>
    <property type="molecule type" value="Genomic_DNA"/>
</dbReference>
<sequence>VVLFDSSVTCHMLCCCEKFVNFVEIEPRAIHTTDNHIFKAIGKGDMYISLPN</sequence>
<dbReference type="AlphaFoldDB" id="A0A1Y2ILK0"/>
<feature type="non-terminal residue" evidence="2">
    <location>
        <position position="1"/>
    </location>
</feature>
<evidence type="ECO:0000313" key="2">
    <source>
        <dbReference type="EMBL" id="OSD01999.1"/>
    </source>
</evidence>
<accession>A0A1Y2ILK0</accession>
<name>A0A1Y2ILK0_TRAC3</name>
<gene>
    <name evidence="2" type="ORF">PYCCODRAFT_1344845</name>
</gene>
<feature type="domain" description="Retrovirus-related Pol polyprotein from transposon TNT 1-94-like beta-barrel" evidence="1">
    <location>
        <begin position="3"/>
        <end position="50"/>
    </location>
</feature>
<dbReference type="InterPro" id="IPR054722">
    <property type="entry name" value="PolX-like_BBD"/>
</dbReference>
<protein>
    <recommendedName>
        <fullName evidence="1">Retrovirus-related Pol polyprotein from transposon TNT 1-94-like beta-barrel domain-containing protein</fullName>
    </recommendedName>
</protein>
<feature type="non-terminal residue" evidence="2">
    <location>
        <position position="52"/>
    </location>
</feature>
<reference evidence="2 3" key="1">
    <citation type="journal article" date="2015" name="Biotechnol. Biofuels">
        <title>Enhanced degradation of softwood versus hardwood by the white-rot fungus Pycnoporus coccineus.</title>
        <authorList>
            <person name="Couturier M."/>
            <person name="Navarro D."/>
            <person name="Chevret D."/>
            <person name="Henrissat B."/>
            <person name="Piumi F."/>
            <person name="Ruiz-Duenas F.J."/>
            <person name="Martinez A.T."/>
            <person name="Grigoriev I.V."/>
            <person name="Riley R."/>
            <person name="Lipzen A."/>
            <person name="Berrin J.G."/>
            <person name="Master E.R."/>
            <person name="Rosso M.N."/>
        </authorList>
    </citation>
    <scope>NUCLEOTIDE SEQUENCE [LARGE SCALE GENOMIC DNA]</scope>
    <source>
        <strain evidence="2 3">BRFM310</strain>
    </source>
</reference>
<keyword evidence="3" id="KW-1185">Reference proteome</keyword>
<organism evidence="2 3">
    <name type="scientific">Trametes coccinea (strain BRFM310)</name>
    <name type="common">Pycnoporus coccineus</name>
    <dbReference type="NCBI Taxonomy" id="1353009"/>
    <lineage>
        <taxon>Eukaryota</taxon>
        <taxon>Fungi</taxon>
        <taxon>Dikarya</taxon>
        <taxon>Basidiomycota</taxon>
        <taxon>Agaricomycotina</taxon>
        <taxon>Agaricomycetes</taxon>
        <taxon>Polyporales</taxon>
        <taxon>Polyporaceae</taxon>
        <taxon>Trametes</taxon>
    </lineage>
</organism>
<dbReference type="Pfam" id="PF22936">
    <property type="entry name" value="Pol_BBD"/>
    <property type="match status" value="1"/>
</dbReference>
<dbReference type="Proteomes" id="UP000193067">
    <property type="component" value="Unassembled WGS sequence"/>
</dbReference>
<evidence type="ECO:0000313" key="3">
    <source>
        <dbReference type="Proteomes" id="UP000193067"/>
    </source>
</evidence>
<evidence type="ECO:0000259" key="1">
    <source>
        <dbReference type="Pfam" id="PF22936"/>
    </source>
</evidence>
<proteinExistence type="predicted"/>